<evidence type="ECO:0000313" key="2">
    <source>
        <dbReference type="EMBL" id="PIB25667.1"/>
    </source>
</evidence>
<accession>A0A2G5K806</accession>
<organism evidence="2 3">
    <name type="scientific">Paramylibacter kogurei</name>
    <dbReference type="NCBI Taxonomy" id="1889778"/>
    <lineage>
        <taxon>Bacteria</taxon>
        <taxon>Pseudomonadati</taxon>
        <taxon>Pseudomonadota</taxon>
        <taxon>Alphaproteobacteria</taxon>
        <taxon>Rhodobacterales</taxon>
        <taxon>Paracoccaceae</taxon>
        <taxon>Paramylibacter</taxon>
    </lineage>
</organism>
<gene>
    <name evidence="2" type="ORF">BFP76_00605</name>
</gene>
<evidence type="ECO:0000313" key="3">
    <source>
        <dbReference type="Proteomes" id="UP000231516"/>
    </source>
</evidence>
<dbReference type="PANTHER" id="PTHR10605">
    <property type="entry name" value="HEPARAN SULFATE SULFOTRANSFERASE"/>
    <property type="match status" value="1"/>
</dbReference>
<keyword evidence="1" id="KW-0808">Transferase</keyword>
<dbReference type="RefSeq" id="WP_165775663.1">
    <property type="nucleotide sequence ID" value="NZ_MDGM01000009.1"/>
</dbReference>
<proteinExistence type="predicted"/>
<dbReference type="Gene3D" id="3.40.50.300">
    <property type="entry name" value="P-loop containing nucleotide triphosphate hydrolases"/>
    <property type="match status" value="1"/>
</dbReference>
<dbReference type="GO" id="GO:0008146">
    <property type="term" value="F:sulfotransferase activity"/>
    <property type="evidence" value="ECO:0007669"/>
    <property type="project" value="InterPro"/>
</dbReference>
<sequence>MVYCIGAAKAGTTWLHHTLNNHPDTHFQFIKEIHYFNSREWPMAKRLQRAKFSPKHRVKLAINPVKYLNHRAYAKALCAEQDDHRSYKKFILRGAGSAKVVGDFTPAYATLGSKDFAAMSDAFARSRFLYLLRDPVDRAWSHIRMLYHRHNATQQIDMAKMDNMLSRLLAGKMPYLDQHGNYDQTINAIANAGLSGSLNITFYENLFEQNTMDEVYTFIGLTSQKINPQKRIFEGIDSPMPEHIRSALMERYQGEYRAIFERFGTLPARWQNHFMG</sequence>
<dbReference type="InterPro" id="IPR027417">
    <property type="entry name" value="P-loop_NTPase"/>
</dbReference>
<dbReference type="PANTHER" id="PTHR10605:SF56">
    <property type="entry name" value="BIFUNCTIONAL HEPARAN SULFATE N-DEACETYLASE_N-SULFOTRANSFERASE"/>
    <property type="match status" value="1"/>
</dbReference>
<keyword evidence="3" id="KW-1185">Reference proteome</keyword>
<name>A0A2G5K806_9RHOB</name>
<dbReference type="InterPro" id="IPR037359">
    <property type="entry name" value="NST/OST"/>
</dbReference>
<dbReference type="SUPFAM" id="SSF52540">
    <property type="entry name" value="P-loop containing nucleoside triphosphate hydrolases"/>
    <property type="match status" value="1"/>
</dbReference>
<comment type="caution">
    <text evidence="2">The sequence shown here is derived from an EMBL/GenBank/DDBJ whole genome shotgun (WGS) entry which is preliminary data.</text>
</comment>
<evidence type="ECO:0008006" key="4">
    <source>
        <dbReference type="Google" id="ProtNLM"/>
    </source>
</evidence>
<dbReference type="Pfam" id="PF13469">
    <property type="entry name" value="Sulfotransfer_3"/>
    <property type="match status" value="1"/>
</dbReference>
<dbReference type="EMBL" id="MDGM01000009">
    <property type="protein sequence ID" value="PIB25667.1"/>
    <property type="molecule type" value="Genomic_DNA"/>
</dbReference>
<evidence type="ECO:0000256" key="1">
    <source>
        <dbReference type="ARBA" id="ARBA00022679"/>
    </source>
</evidence>
<reference evidence="2 3" key="1">
    <citation type="submission" date="2016-08" db="EMBL/GenBank/DDBJ databases">
        <title>Draft genome of Amylibacter sp. strain 4G11.</title>
        <authorList>
            <person name="Wong S.-K."/>
            <person name="Hamasaki K."/>
            <person name="Yoshizawa S."/>
        </authorList>
    </citation>
    <scope>NUCLEOTIDE SEQUENCE [LARGE SCALE GENOMIC DNA]</scope>
    <source>
        <strain evidence="2 3">4G11</strain>
    </source>
</reference>
<dbReference type="Proteomes" id="UP000231516">
    <property type="component" value="Unassembled WGS sequence"/>
</dbReference>
<dbReference type="AlphaFoldDB" id="A0A2G5K806"/>
<protein>
    <recommendedName>
        <fullName evidence="4">Sulfotransferase domain-containing protein</fullName>
    </recommendedName>
</protein>